<reference evidence="1 2" key="1">
    <citation type="submission" date="2021-06" db="EMBL/GenBank/DDBJ databases">
        <authorList>
            <person name="Kallberg Y."/>
            <person name="Tangrot J."/>
            <person name="Rosling A."/>
        </authorList>
    </citation>
    <scope>NUCLEOTIDE SEQUENCE [LARGE SCALE GENOMIC DNA]</scope>
    <source>
        <strain evidence="1 2">120-4 pot B 10/14</strain>
    </source>
</reference>
<proteinExistence type="predicted"/>
<sequence length="53" mass="6307">GKGCWEEKVQEINNCQEKGRLLEEGKVVRRREGLLEKKRLLREVKIVERRKGC</sequence>
<accession>A0ABN7VGX4</accession>
<comment type="caution">
    <text evidence="1">The sequence shown here is derived from an EMBL/GenBank/DDBJ whole genome shotgun (WGS) entry which is preliminary data.</text>
</comment>
<evidence type="ECO:0000313" key="2">
    <source>
        <dbReference type="Proteomes" id="UP000789901"/>
    </source>
</evidence>
<feature type="non-terminal residue" evidence="1">
    <location>
        <position position="1"/>
    </location>
</feature>
<evidence type="ECO:0000313" key="1">
    <source>
        <dbReference type="EMBL" id="CAG8770768.1"/>
    </source>
</evidence>
<keyword evidence="2" id="KW-1185">Reference proteome</keyword>
<organism evidence="1 2">
    <name type="scientific">Gigaspora margarita</name>
    <dbReference type="NCBI Taxonomy" id="4874"/>
    <lineage>
        <taxon>Eukaryota</taxon>
        <taxon>Fungi</taxon>
        <taxon>Fungi incertae sedis</taxon>
        <taxon>Mucoromycota</taxon>
        <taxon>Glomeromycotina</taxon>
        <taxon>Glomeromycetes</taxon>
        <taxon>Diversisporales</taxon>
        <taxon>Gigasporaceae</taxon>
        <taxon>Gigaspora</taxon>
    </lineage>
</organism>
<protein>
    <submittedName>
        <fullName evidence="1">36122_t:CDS:1</fullName>
    </submittedName>
</protein>
<dbReference type="Proteomes" id="UP000789901">
    <property type="component" value="Unassembled WGS sequence"/>
</dbReference>
<name>A0ABN7VGX4_GIGMA</name>
<gene>
    <name evidence="1" type="ORF">GMARGA_LOCUS18495</name>
</gene>
<dbReference type="EMBL" id="CAJVQB010014800">
    <property type="protein sequence ID" value="CAG8770768.1"/>
    <property type="molecule type" value="Genomic_DNA"/>
</dbReference>